<sequence>MRFLLVTAAPLLALWAWRSKYTIYNNILIKPDLPDAYYHQGNASTQCSPLKLDPEFTYCEDLSPWDLYTSDAEDKSISERRVLISCDAGRKEWNTVMGPLKNPNPRGSLWSYSPVSGKTTRLVLQDFPEDHTFHPLGLEACPSYAGNSSYLYVVNHAKEKTVIEQFLISPSFAVAKHIRTLSHPLFISPNAIALTGPNSFYVTNDHVFTRRLPYYIGSVLPIVETVFGLPLSFTAHVTLDANEAESDNPILEHTIVAPFVAFSNGISISPSGLEVAIASTSIAQVHFYSRNITSNALTYTSSVHLPFSADNVNYDENGNLVVSGHPHFPTLIKLAANKTDVAPSWVISISPLEGETKPEPEYDLKATLSASAMVPPPARHTLETLFQSNGSKFSTGCTGLNDPISGNLYVSGLYAEEGVIVCHP</sequence>
<evidence type="ECO:0000313" key="2">
    <source>
        <dbReference type="EMBL" id="KAE9407701.1"/>
    </source>
</evidence>
<name>A0A6A4IAQ1_9AGAR</name>
<evidence type="ECO:0000256" key="1">
    <source>
        <dbReference type="SAM" id="SignalP"/>
    </source>
</evidence>
<dbReference type="InterPro" id="IPR011042">
    <property type="entry name" value="6-blade_b-propeller_TolB-like"/>
</dbReference>
<dbReference type="Gene3D" id="2.120.10.30">
    <property type="entry name" value="TolB, C-terminal domain"/>
    <property type="match status" value="1"/>
</dbReference>
<evidence type="ECO:0000313" key="3">
    <source>
        <dbReference type="Proteomes" id="UP000799118"/>
    </source>
</evidence>
<dbReference type="OrthoDB" id="5307922at2759"/>
<dbReference type="PANTHER" id="PTHR11799">
    <property type="entry name" value="PARAOXONASE"/>
    <property type="match status" value="1"/>
</dbReference>
<keyword evidence="1" id="KW-0732">Signal</keyword>
<dbReference type="SUPFAM" id="SSF63829">
    <property type="entry name" value="Calcium-dependent phosphotriesterase"/>
    <property type="match status" value="1"/>
</dbReference>
<feature type="signal peptide" evidence="1">
    <location>
        <begin position="1"/>
        <end position="16"/>
    </location>
</feature>
<dbReference type="Proteomes" id="UP000799118">
    <property type="component" value="Unassembled WGS sequence"/>
</dbReference>
<dbReference type="EMBL" id="ML769394">
    <property type="protein sequence ID" value="KAE9407701.1"/>
    <property type="molecule type" value="Genomic_DNA"/>
</dbReference>
<feature type="chain" id="PRO_5025599468" evidence="1">
    <location>
        <begin position="17"/>
        <end position="424"/>
    </location>
</feature>
<keyword evidence="3" id="KW-1185">Reference proteome</keyword>
<proteinExistence type="predicted"/>
<reference evidence="2" key="1">
    <citation type="journal article" date="2019" name="Environ. Microbiol.">
        <title>Fungal ecological strategies reflected in gene transcription - a case study of two litter decomposers.</title>
        <authorList>
            <person name="Barbi F."/>
            <person name="Kohler A."/>
            <person name="Barry K."/>
            <person name="Baskaran P."/>
            <person name="Daum C."/>
            <person name="Fauchery L."/>
            <person name="Ihrmark K."/>
            <person name="Kuo A."/>
            <person name="LaButti K."/>
            <person name="Lipzen A."/>
            <person name="Morin E."/>
            <person name="Grigoriev I.V."/>
            <person name="Henrissat B."/>
            <person name="Lindahl B."/>
            <person name="Martin F."/>
        </authorList>
    </citation>
    <scope>NUCLEOTIDE SEQUENCE</scope>
    <source>
        <strain evidence="2">JB14</strain>
    </source>
</reference>
<dbReference type="InterPro" id="IPR051288">
    <property type="entry name" value="Serum_paraoxonase/arylesterase"/>
</dbReference>
<gene>
    <name evidence="2" type="ORF">BT96DRAFT_954346</name>
</gene>
<organism evidence="2 3">
    <name type="scientific">Gymnopus androsaceus JB14</name>
    <dbReference type="NCBI Taxonomy" id="1447944"/>
    <lineage>
        <taxon>Eukaryota</taxon>
        <taxon>Fungi</taxon>
        <taxon>Dikarya</taxon>
        <taxon>Basidiomycota</taxon>
        <taxon>Agaricomycotina</taxon>
        <taxon>Agaricomycetes</taxon>
        <taxon>Agaricomycetidae</taxon>
        <taxon>Agaricales</taxon>
        <taxon>Marasmiineae</taxon>
        <taxon>Omphalotaceae</taxon>
        <taxon>Gymnopus</taxon>
    </lineage>
</organism>
<dbReference type="AlphaFoldDB" id="A0A6A4IAQ1"/>
<dbReference type="PANTHER" id="PTHR11799:SF30">
    <property type="entry name" value="SERUM PARAOXONASE_ARYLESTERASE 2"/>
    <property type="match status" value="1"/>
</dbReference>
<accession>A0A6A4IAQ1</accession>
<protein>
    <submittedName>
        <fullName evidence="2">Calcium-dependent phosphotriesterase</fullName>
    </submittedName>
</protein>